<feature type="transmembrane region" description="Helical" evidence="1">
    <location>
        <begin position="49"/>
        <end position="71"/>
    </location>
</feature>
<protein>
    <submittedName>
        <fullName evidence="3">Uncharacterized protein</fullName>
    </submittedName>
</protein>
<evidence type="ECO:0000313" key="4">
    <source>
        <dbReference type="Proteomes" id="UP000322080"/>
    </source>
</evidence>
<keyword evidence="4" id="KW-1185">Reference proteome</keyword>
<comment type="caution">
    <text evidence="3">The sequence shown here is derived from an EMBL/GenBank/DDBJ whole genome shotgun (WGS) entry which is preliminary data.</text>
</comment>
<evidence type="ECO:0000313" key="3">
    <source>
        <dbReference type="EMBL" id="TYB81373.1"/>
    </source>
</evidence>
<dbReference type="AlphaFoldDB" id="A0A5D0RIX3"/>
<keyword evidence="1" id="KW-0472">Membrane</keyword>
<sequence>MKRILKTAALGAALMVGTMAAPGFADTAAAPVMDEVFIMQDAATSLTDQALAPILFGLFVIFALTATPVLLPV</sequence>
<organism evidence="3 4">
    <name type="scientific">Maritimibacter fusiformis</name>
    <dbReference type="NCBI Taxonomy" id="2603819"/>
    <lineage>
        <taxon>Bacteria</taxon>
        <taxon>Pseudomonadati</taxon>
        <taxon>Pseudomonadota</taxon>
        <taxon>Alphaproteobacteria</taxon>
        <taxon>Rhodobacterales</taxon>
        <taxon>Roseobacteraceae</taxon>
        <taxon>Maritimibacter</taxon>
    </lineage>
</organism>
<proteinExistence type="predicted"/>
<evidence type="ECO:0000256" key="1">
    <source>
        <dbReference type="SAM" id="Phobius"/>
    </source>
</evidence>
<feature type="signal peptide" evidence="2">
    <location>
        <begin position="1"/>
        <end position="25"/>
    </location>
</feature>
<gene>
    <name evidence="3" type="ORF">FVF75_09655</name>
</gene>
<feature type="chain" id="PRO_5022839701" evidence="2">
    <location>
        <begin position="26"/>
        <end position="73"/>
    </location>
</feature>
<evidence type="ECO:0000256" key="2">
    <source>
        <dbReference type="SAM" id="SignalP"/>
    </source>
</evidence>
<keyword evidence="1" id="KW-0812">Transmembrane</keyword>
<reference evidence="3 4" key="1">
    <citation type="submission" date="2019-08" db="EMBL/GenBank/DDBJ databases">
        <title>Identification of a novel species of the genus Boseongicola.</title>
        <authorList>
            <person name="Zhang X.-Q."/>
        </authorList>
    </citation>
    <scope>NUCLEOTIDE SEQUENCE [LARGE SCALE GENOMIC DNA]</scope>
    <source>
        <strain evidence="3 4">HY14</strain>
    </source>
</reference>
<dbReference type="Proteomes" id="UP000322080">
    <property type="component" value="Unassembled WGS sequence"/>
</dbReference>
<accession>A0A5D0RIX3</accession>
<keyword evidence="2" id="KW-0732">Signal</keyword>
<dbReference type="EMBL" id="VSIY01000006">
    <property type="protein sequence ID" value="TYB81373.1"/>
    <property type="molecule type" value="Genomic_DNA"/>
</dbReference>
<dbReference type="RefSeq" id="WP_148377767.1">
    <property type="nucleotide sequence ID" value="NZ_VSIY01000006.1"/>
</dbReference>
<keyword evidence="1" id="KW-1133">Transmembrane helix</keyword>
<name>A0A5D0RIX3_9RHOB</name>